<reference evidence="1" key="1">
    <citation type="submission" date="2018-02" db="EMBL/GenBank/DDBJ databases">
        <title>Rhizophora mucronata_Transcriptome.</title>
        <authorList>
            <person name="Meera S.P."/>
            <person name="Sreeshan A."/>
            <person name="Augustine A."/>
        </authorList>
    </citation>
    <scope>NUCLEOTIDE SEQUENCE</scope>
    <source>
        <tissue evidence="1">Leaf</tissue>
    </source>
</reference>
<sequence>MCALDVTIPCKVVTDQETFELGQPITLMNQ</sequence>
<organism evidence="1">
    <name type="scientific">Rhizophora mucronata</name>
    <name type="common">Asiatic mangrove</name>
    <dbReference type="NCBI Taxonomy" id="61149"/>
    <lineage>
        <taxon>Eukaryota</taxon>
        <taxon>Viridiplantae</taxon>
        <taxon>Streptophyta</taxon>
        <taxon>Embryophyta</taxon>
        <taxon>Tracheophyta</taxon>
        <taxon>Spermatophyta</taxon>
        <taxon>Magnoliopsida</taxon>
        <taxon>eudicotyledons</taxon>
        <taxon>Gunneridae</taxon>
        <taxon>Pentapetalae</taxon>
        <taxon>rosids</taxon>
        <taxon>fabids</taxon>
        <taxon>Malpighiales</taxon>
        <taxon>Rhizophoraceae</taxon>
        <taxon>Rhizophora</taxon>
    </lineage>
</organism>
<protein>
    <submittedName>
        <fullName evidence="1">Uncharacterized protein</fullName>
    </submittedName>
</protein>
<evidence type="ECO:0000313" key="1">
    <source>
        <dbReference type="EMBL" id="MBX37363.1"/>
    </source>
</evidence>
<name>A0A2P2N4G9_RHIMU</name>
<proteinExistence type="predicted"/>
<dbReference type="EMBL" id="GGEC01056879">
    <property type="protein sequence ID" value="MBX37363.1"/>
    <property type="molecule type" value="Transcribed_RNA"/>
</dbReference>
<accession>A0A2P2N4G9</accession>
<dbReference type="AlphaFoldDB" id="A0A2P2N4G9"/>